<keyword evidence="1" id="KW-0472">Membrane</keyword>
<name>A0A6N3AKW1_9ACTN</name>
<dbReference type="CDD" id="cd01949">
    <property type="entry name" value="GGDEF"/>
    <property type="match status" value="1"/>
</dbReference>
<evidence type="ECO:0000256" key="1">
    <source>
        <dbReference type="SAM" id="Phobius"/>
    </source>
</evidence>
<keyword evidence="1" id="KW-0812">Transmembrane</keyword>
<protein>
    <submittedName>
        <fullName evidence="3">Putative diguanylate cyclase AdrA</fullName>
        <ecNumber evidence="3">2.7.7.65</ecNumber>
    </submittedName>
</protein>
<feature type="transmembrane region" description="Helical" evidence="1">
    <location>
        <begin position="46"/>
        <end position="66"/>
    </location>
</feature>
<dbReference type="SUPFAM" id="SSF55073">
    <property type="entry name" value="Nucleotide cyclase"/>
    <property type="match status" value="1"/>
</dbReference>
<feature type="transmembrane region" description="Helical" evidence="1">
    <location>
        <begin position="188"/>
        <end position="207"/>
    </location>
</feature>
<dbReference type="InterPro" id="IPR043128">
    <property type="entry name" value="Rev_trsase/Diguanyl_cyclase"/>
</dbReference>
<dbReference type="InterPro" id="IPR000160">
    <property type="entry name" value="GGDEF_dom"/>
</dbReference>
<dbReference type="InterPro" id="IPR029787">
    <property type="entry name" value="Nucleotide_cyclase"/>
</dbReference>
<dbReference type="PANTHER" id="PTHR45138">
    <property type="entry name" value="REGULATORY COMPONENTS OF SENSORY TRANSDUCTION SYSTEM"/>
    <property type="match status" value="1"/>
</dbReference>
<dbReference type="NCBIfam" id="TIGR00254">
    <property type="entry name" value="GGDEF"/>
    <property type="match status" value="1"/>
</dbReference>
<dbReference type="GO" id="GO:0052621">
    <property type="term" value="F:diguanylate cyclase activity"/>
    <property type="evidence" value="ECO:0007669"/>
    <property type="project" value="UniProtKB-EC"/>
</dbReference>
<organism evidence="3">
    <name type="scientific">Collinsella aerofaciens</name>
    <dbReference type="NCBI Taxonomy" id="74426"/>
    <lineage>
        <taxon>Bacteria</taxon>
        <taxon>Bacillati</taxon>
        <taxon>Actinomycetota</taxon>
        <taxon>Coriobacteriia</taxon>
        <taxon>Coriobacteriales</taxon>
        <taxon>Coriobacteriaceae</taxon>
        <taxon>Collinsella</taxon>
    </lineage>
</organism>
<dbReference type="EMBL" id="CACRTW010000015">
    <property type="protein sequence ID" value="VYT93024.1"/>
    <property type="molecule type" value="Genomic_DNA"/>
</dbReference>
<feature type="transmembrane region" description="Helical" evidence="1">
    <location>
        <begin position="145"/>
        <end position="168"/>
    </location>
</feature>
<dbReference type="EC" id="2.7.7.65" evidence="3"/>
<proteinExistence type="predicted"/>
<accession>A0A6N3AKW1</accession>
<keyword evidence="3" id="KW-0808">Transferase</keyword>
<dbReference type="GO" id="GO:1902201">
    <property type="term" value="P:negative regulation of bacterial-type flagellum-dependent cell motility"/>
    <property type="evidence" value="ECO:0007669"/>
    <property type="project" value="TreeGrafter"/>
</dbReference>
<gene>
    <name evidence="3" type="primary">adrA</name>
    <name evidence="3" type="ORF">CALFYP39_00970</name>
</gene>
<dbReference type="AlphaFoldDB" id="A0A6N3AKW1"/>
<dbReference type="PROSITE" id="PS50887">
    <property type="entry name" value="GGDEF"/>
    <property type="match status" value="1"/>
</dbReference>
<feature type="transmembrane region" description="Helical" evidence="1">
    <location>
        <begin position="78"/>
        <end position="99"/>
    </location>
</feature>
<dbReference type="Gene3D" id="3.30.70.270">
    <property type="match status" value="1"/>
</dbReference>
<evidence type="ECO:0000313" key="3">
    <source>
        <dbReference type="EMBL" id="VYT93024.1"/>
    </source>
</evidence>
<dbReference type="InterPro" id="IPR050469">
    <property type="entry name" value="Diguanylate_Cyclase"/>
</dbReference>
<feature type="transmembrane region" description="Helical" evidence="1">
    <location>
        <begin position="219"/>
        <end position="241"/>
    </location>
</feature>
<keyword evidence="3" id="KW-0548">Nucleotidyltransferase</keyword>
<dbReference type="PANTHER" id="PTHR45138:SF23">
    <property type="entry name" value="SIGNALING PROTEIN"/>
    <property type="match status" value="1"/>
</dbReference>
<keyword evidence="1" id="KW-1133">Transmembrane helix</keyword>
<dbReference type="Pfam" id="PF00990">
    <property type="entry name" value="GGDEF"/>
    <property type="match status" value="1"/>
</dbReference>
<dbReference type="GO" id="GO:0005886">
    <property type="term" value="C:plasma membrane"/>
    <property type="evidence" value="ECO:0007669"/>
    <property type="project" value="TreeGrafter"/>
</dbReference>
<feature type="domain" description="GGDEF" evidence="2">
    <location>
        <begin position="295"/>
        <end position="423"/>
    </location>
</feature>
<dbReference type="SMART" id="SM00267">
    <property type="entry name" value="GGDEF"/>
    <property type="match status" value="1"/>
</dbReference>
<evidence type="ECO:0000259" key="2">
    <source>
        <dbReference type="PROSITE" id="PS50887"/>
    </source>
</evidence>
<reference evidence="3" key="1">
    <citation type="submission" date="2019-11" db="EMBL/GenBank/DDBJ databases">
        <authorList>
            <person name="Feng L."/>
        </authorList>
    </citation>
    <scope>NUCLEOTIDE SEQUENCE</scope>
    <source>
        <strain evidence="3">CaerofaciensLFYP39</strain>
    </source>
</reference>
<feature type="transmembrane region" description="Helical" evidence="1">
    <location>
        <begin position="111"/>
        <end position="133"/>
    </location>
</feature>
<sequence>MTVLQQRSDALLLFPLPLRSRGVYCPDTNRAILTTWILKGWRLVVKALKIEIFLLCMIVLIGLAARSRHSLFSSTQQLLFSTLGYTSAAYMLFDIIWTLSDGVGGTLGIAANWISNAVSFSLFAAACLIWFIYSETVQGSRLLTARYRMAFVTLPAVLVVVLAFTSYWTHALFYIDAQGAYRRGFVYMIQPIVSYCYVIYTSLHAFIQSCKVESLQKKAIYQTLAFFAIPALVAGVFQVFYSGPCLSVGIMLSMLQLYIVCQEQLISTDPLTGLNNRNRFETYMLSLFSGADQADDVYLLMMDADGFKLINDRYGHVEGDHALQVISATLKEVCSASGGFIARYGGDEFVVLQKAAAEQDIIDLCSAINDELARAEVPYALRMSIGYARVGDGVDTWQDLLRAADAELYRVKAEKKKAGVQIR</sequence>
<dbReference type="GO" id="GO:0043709">
    <property type="term" value="P:cell adhesion involved in single-species biofilm formation"/>
    <property type="evidence" value="ECO:0007669"/>
    <property type="project" value="TreeGrafter"/>
</dbReference>